<evidence type="ECO:0000313" key="3">
    <source>
        <dbReference type="Proteomes" id="UP001596230"/>
    </source>
</evidence>
<feature type="chain" id="PRO_5045181781" evidence="1">
    <location>
        <begin position="38"/>
        <end position="186"/>
    </location>
</feature>
<dbReference type="InterPro" id="IPR025293">
    <property type="entry name" value="YfiR/HmsC-like"/>
</dbReference>
<keyword evidence="1" id="KW-0732">Signal</keyword>
<evidence type="ECO:0000256" key="1">
    <source>
        <dbReference type="SAM" id="SignalP"/>
    </source>
</evidence>
<keyword evidence="3" id="KW-1185">Reference proteome</keyword>
<proteinExistence type="predicted"/>
<accession>A0ABW1VZ44</accession>
<feature type="signal peptide" evidence="1">
    <location>
        <begin position="1"/>
        <end position="37"/>
    </location>
</feature>
<dbReference type="Pfam" id="PF13689">
    <property type="entry name" value="DUF4154"/>
    <property type="match status" value="1"/>
</dbReference>
<comment type="caution">
    <text evidence="2">The sequence shown here is derived from an EMBL/GenBank/DDBJ whole genome shotgun (WGS) entry which is preliminary data.</text>
</comment>
<protein>
    <submittedName>
        <fullName evidence="2">YfiR family protein</fullName>
    </submittedName>
</protein>
<evidence type="ECO:0000313" key="2">
    <source>
        <dbReference type="EMBL" id="MFC6378784.1"/>
    </source>
</evidence>
<dbReference type="EMBL" id="JBHSUB010000014">
    <property type="protein sequence ID" value="MFC6378784.1"/>
    <property type="molecule type" value="Genomic_DNA"/>
</dbReference>
<name>A0ABW1VZ44_9GAMM</name>
<dbReference type="Proteomes" id="UP001596230">
    <property type="component" value="Unassembled WGS sequence"/>
</dbReference>
<gene>
    <name evidence="2" type="ORF">ACFP9W_12010</name>
</gene>
<organism evidence="2 3">
    <name type="scientific">Tatumella terrea</name>
    <dbReference type="NCBI Taxonomy" id="419007"/>
    <lineage>
        <taxon>Bacteria</taxon>
        <taxon>Pseudomonadati</taxon>
        <taxon>Pseudomonadota</taxon>
        <taxon>Gammaproteobacteria</taxon>
        <taxon>Enterobacterales</taxon>
        <taxon>Erwiniaceae</taxon>
        <taxon>Tatumella</taxon>
    </lineage>
</organism>
<reference evidence="3" key="1">
    <citation type="journal article" date="2019" name="Int. J. Syst. Evol. Microbiol.">
        <title>The Global Catalogue of Microorganisms (GCM) 10K type strain sequencing project: providing services to taxonomists for standard genome sequencing and annotation.</title>
        <authorList>
            <consortium name="The Broad Institute Genomics Platform"/>
            <consortium name="The Broad Institute Genome Sequencing Center for Infectious Disease"/>
            <person name="Wu L."/>
            <person name="Ma J."/>
        </authorList>
    </citation>
    <scope>NUCLEOTIDE SEQUENCE [LARGE SCALE GENOMIC DNA]</scope>
    <source>
        <strain evidence="3">CGMCC 1.18518</strain>
    </source>
</reference>
<sequence>MLRSRGRRNLRTHSQEKVLTSLLLLCLLLPEAKSAEASSPAADTTANRIVSGIISFTHWPGKTGLPRLCVFSSAKHIAFSADAVNMTPARSFNVTYITDWKSRPDVQCDAIYFGRETPRQQSAILATTAGKPTLSIAENNPECISGAVFCLLMNQTPPAFSVNLDSLSRSGVRVSPDVLLLSRKGY</sequence>